<comment type="catalytic activity">
    <reaction evidence="10">
        <text>glucuronate acceptor + UDP-alpha-D-glucuronate = acceptor beta-D-glucuronoside + UDP + H(+)</text>
        <dbReference type="Rhea" id="RHEA:21032"/>
        <dbReference type="ChEBI" id="CHEBI:15378"/>
        <dbReference type="ChEBI" id="CHEBI:58052"/>
        <dbReference type="ChEBI" id="CHEBI:58223"/>
        <dbReference type="ChEBI" id="CHEBI:132367"/>
        <dbReference type="ChEBI" id="CHEBI:132368"/>
        <dbReference type="EC" id="2.4.1.17"/>
    </reaction>
</comment>
<dbReference type="PANTHER" id="PTHR48043:SF23">
    <property type="entry name" value="UDP-GLUCURONOSYLTRANSFERASE"/>
    <property type="match status" value="1"/>
</dbReference>
<dbReference type="InterPro" id="IPR002213">
    <property type="entry name" value="UDP_glucos_trans"/>
</dbReference>
<evidence type="ECO:0000256" key="8">
    <source>
        <dbReference type="ARBA" id="ARBA00022989"/>
    </source>
</evidence>
<dbReference type="AlphaFoldDB" id="A0A0B1TGV2"/>
<evidence type="ECO:0000256" key="5">
    <source>
        <dbReference type="ARBA" id="ARBA00022679"/>
    </source>
</evidence>
<dbReference type="GO" id="GO:0016020">
    <property type="term" value="C:membrane"/>
    <property type="evidence" value="ECO:0007669"/>
    <property type="project" value="UniProtKB-SubCell"/>
</dbReference>
<comment type="similarity">
    <text evidence="2">Belongs to the UDP-glycosyltransferase family.</text>
</comment>
<protein>
    <recommendedName>
        <fullName evidence="3">glucuronosyltransferase</fullName>
        <ecNumber evidence="3">2.4.1.17</ecNumber>
    </recommendedName>
</protein>
<dbReference type="Gene3D" id="3.40.50.2000">
    <property type="entry name" value="Glycogen Phosphorylase B"/>
    <property type="match status" value="1"/>
</dbReference>
<evidence type="ECO:0000256" key="11">
    <source>
        <dbReference type="SAM" id="Phobius"/>
    </source>
</evidence>
<keyword evidence="4" id="KW-0328">Glycosyltransferase</keyword>
<proteinExistence type="inferred from homology"/>
<keyword evidence="8 11" id="KW-1133">Transmembrane helix</keyword>
<evidence type="ECO:0000313" key="13">
    <source>
        <dbReference type="Proteomes" id="UP000053660"/>
    </source>
</evidence>
<comment type="subcellular location">
    <subcellularLocation>
        <location evidence="1">Membrane</location>
        <topology evidence="1">Single-pass membrane protein</topology>
    </subcellularLocation>
</comment>
<dbReference type="SUPFAM" id="SSF53756">
    <property type="entry name" value="UDP-Glycosyltransferase/glycogen phosphorylase"/>
    <property type="match status" value="1"/>
</dbReference>
<evidence type="ECO:0000256" key="1">
    <source>
        <dbReference type="ARBA" id="ARBA00004167"/>
    </source>
</evidence>
<sequence>MGFMERFMNIFDVMATQKFIGDICSSEINVFRSKYGAHFRGYEQLLPEVSFVFTNSNPYLDYPRPMLHKTVPIGGISVSIDPKKNKLPAEWDAILSERNTTVLVSFGSVAKAIYMPTEYRETLLKVFESMPGTTFILKYEEKGSKIADHLPNVHLSAWLPQNALLADPRLTVFVTHGGLGSITELAHQGKPCVLIPLFAEQPRNARMLAKHGGGVVLTKQDLGNPEKLRNALLTIFNDASYTVNAKRLSEMLLNQPISPKELLVKHVEFAARFGRLPNLDPYGRQLSFMQYFLIDVILVAAIIVASIVAVFVYISVKLFKKFFAISPKAKKE</sequence>
<dbReference type="GO" id="GO:0015020">
    <property type="term" value="F:glucuronosyltransferase activity"/>
    <property type="evidence" value="ECO:0007669"/>
    <property type="project" value="UniProtKB-EC"/>
</dbReference>
<evidence type="ECO:0000256" key="2">
    <source>
        <dbReference type="ARBA" id="ARBA00009995"/>
    </source>
</evidence>
<evidence type="ECO:0000313" key="12">
    <source>
        <dbReference type="EMBL" id="KHJ96489.1"/>
    </source>
</evidence>
<keyword evidence="13" id="KW-1185">Reference proteome</keyword>
<dbReference type="FunFam" id="3.40.50.2000:FF:000038">
    <property type="entry name" value="UDP-GlucuronosylTransferase"/>
    <property type="match status" value="1"/>
</dbReference>
<dbReference type="Proteomes" id="UP000053660">
    <property type="component" value="Unassembled WGS sequence"/>
</dbReference>
<dbReference type="OrthoDB" id="5835829at2759"/>
<reference evidence="12 13" key="1">
    <citation type="submission" date="2014-03" db="EMBL/GenBank/DDBJ databases">
        <title>Draft genome of the hookworm Oesophagostomum dentatum.</title>
        <authorList>
            <person name="Mitreva M."/>
        </authorList>
    </citation>
    <scope>NUCLEOTIDE SEQUENCE [LARGE SCALE GENOMIC DNA]</scope>
    <source>
        <strain evidence="12 13">OD-Hann</strain>
    </source>
</reference>
<dbReference type="Pfam" id="PF00201">
    <property type="entry name" value="UDPGT"/>
    <property type="match status" value="1"/>
</dbReference>
<evidence type="ECO:0000256" key="4">
    <source>
        <dbReference type="ARBA" id="ARBA00022676"/>
    </source>
</evidence>
<evidence type="ECO:0000256" key="6">
    <source>
        <dbReference type="ARBA" id="ARBA00022692"/>
    </source>
</evidence>
<keyword evidence="6 11" id="KW-0812">Transmembrane</keyword>
<keyword evidence="9 11" id="KW-0472">Membrane</keyword>
<evidence type="ECO:0000256" key="10">
    <source>
        <dbReference type="ARBA" id="ARBA00047475"/>
    </source>
</evidence>
<evidence type="ECO:0000256" key="3">
    <source>
        <dbReference type="ARBA" id="ARBA00012544"/>
    </source>
</evidence>
<evidence type="ECO:0000256" key="7">
    <source>
        <dbReference type="ARBA" id="ARBA00022729"/>
    </source>
</evidence>
<dbReference type="EC" id="2.4.1.17" evidence="3"/>
<feature type="transmembrane region" description="Helical" evidence="11">
    <location>
        <begin position="291"/>
        <end position="314"/>
    </location>
</feature>
<dbReference type="PANTHER" id="PTHR48043">
    <property type="entry name" value="EG:EG0003.4 PROTEIN-RELATED"/>
    <property type="match status" value="1"/>
</dbReference>
<dbReference type="CDD" id="cd03784">
    <property type="entry name" value="GT1_Gtf-like"/>
    <property type="match status" value="1"/>
</dbReference>
<keyword evidence="7" id="KW-0732">Signal</keyword>
<dbReference type="InterPro" id="IPR050271">
    <property type="entry name" value="UDP-glycosyltransferase"/>
</dbReference>
<dbReference type="EMBL" id="KN549652">
    <property type="protein sequence ID" value="KHJ96489.1"/>
    <property type="molecule type" value="Genomic_DNA"/>
</dbReference>
<evidence type="ECO:0000256" key="9">
    <source>
        <dbReference type="ARBA" id="ARBA00023136"/>
    </source>
</evidence>
<accession>A0A0B1TGV2</accession>
<keyword evidence="5 12" id="KW-0808">Transferase</keyword>
<organism evidence="12 13">
    <name type="scientific">Oesophagostomum dentatum</name>
    <name type="common">Nodular worm</name>
    <dbReference type="NCBI Taxonomy" id="61180"/>
    <lineage>
        <taxon>Eukaryota</taxon>
        <taxon>Metazoa</taxon>
        <taxon>Ecdysozoa</taxon>
        <taxon>Nematoda</taxon>
        <taxon>Chromadorea</taxon>
        <taxon>Rhabditida</taxon>
        <taxon>Rhabditina</taxon>
        <taxon>Rhabditomorpha</taxon>
        <taxon>Strongyloidea</taxon>
        <taxon>Strongylidae</taxon>
        <taxon>Oesophagostomum</taxon>
    </lineage>
</organism>
<gene>
    <name evidence="12" type="ORF">OESDEN_03545</name>
</gene>
<name>A0A0B1TGV2_OESDE</name>